<dbReference type="RefSeq" id="WP_156719302.1">
    <property type="nucleotide sequence ID" value="NZ_CACRUF010000017.1"/>
</dbReference>
<accession>A0A6N3A7N3</accession>
<protein>
    <recommendedName>
        <fullName evidence="2">Immunity protein Imm1</fullName>
    </recommendedName>
</protein>
<sequence>MEITLDNWNGSHCKEEVYHINSSERLLEILEKLDAKQHTLVNLVLSEENYLMIGGGGGKYVVTGEENGIIFNLINPKAGSTLKIELNTGGQIGLFESKYILSKEIAFKCAVKCLTMGCIPQNDLDLSWEKY</sequence>
<evidence type="ECO:0008006" key="2">
    <source>
        <dbReference type="Google" id="ProtNLM"/>
    </source>
</evidence>
<name>A0A6N3A7N3_9FIRM</name>
<proteinExistence type="predicted"/>
<dbReference type="AlphaFoldDB" id="A0A6N3A7N3"/>
<evidence type="ECO:0000313" key="1">
    <source>
        <dbReference type="EMBL" id="VYT87651.1"/>
    </source>
</evidence>
<gene>
    <name evidence="1" type="ORF">VDLFYP95_00939</name>
</gene>
<organism evidence="1">
    <name type="scientific">Veillonella dispar</name>
    <dbReference type="NCBI Taxonomy" id="39778"/>
    <lineage>
        <taxon>Bacteria</taxon>
        <taxon>Bacillati</taxon>
        <taxon>Bacillota</taxon>
        <taxon>Negativicutes</taxon>
        <taxon>Veillonellales</taxon>
        <taxon>Veillonellaceae</taxon>
        <taxon>Veillonella</taxon>
    </lineage>
</organism>
<reference evidence="1" key="1">
    <citation type="submission" date="2019-11" db="EMBL/GenBank/DDBJ databases">
        <authorList>
            <person name="Feng L."/>
        </authorList>
    </citation>
    <scope>NUCLEOTIDE SEQUENCE</scope>
    <source>
        <strain evidence="1">VdisparLFYP95</strain>
    </source>
</reference>
<dbReference type="EMBL" id="CACRUF010000017">
    <property type="protein sequence ID" value="VYT87651.1"/>
    <property type="molecule type" value="Genomic_DNA"/>
</dbReference>